<protein>
    <submittedName>
        <fullName evidence="9">Peptidoglycan DD-metalloendopeptidase family protein</fullName>
    </submittedName>
</protein>
<keyword evidence="5" id="KW-0862">Zinc</keyword>
<dbReference type="GO" id="GO:0004222">
    <property type="term" value="F:metalloendopeptidase activity"/>
    <property type="evidence" value="ECO:0007669"/>
    <property type="project" value="TreeGrafter"/>
</dbReference>
<dbReference type="EMBL" id="JAGMWN010000013">
    <property type="protein sequence ID" value="MBP5859008.1"/>
    <property type="molecule type" value="Genomic_DNA"/>
</dbReference>
<evidence type="ECO:0000256" key="5">
    <source>
        <dbReference type="ARBA" id="ARBA00022833"/>
    </source>
</evidence>
<dbReference type="InterPro" id="IPR011055">
    <property type="entry name" value="Dup_hybrid_motif"/>
</dbReference>
<dbReference type="Proteomes" id="UP000672602">
    <property type="component" value="Unassembled WGS sequence"/>
</dbReference>
<keyword evidence="10" id="KW-1185">Reference proteome</keyword>
<feature type="region of interest" description="Disordered" evidence="7">
    <location>
        <begin position="35"/>
        <end position="54"/>
    </location>
</feature>
<evidence type="ECO:0000256" key="2">
    <source>
        <dbReference type="ARBA" id="ARBA00022670"/>
    </source>
</evidence>
<dbReference type="PANTHER" id="PTHR21666:SF288">
    <property type="entry name" value="CELL DIVISION PROTEIN YTFB"/>
    <property type="match status" value="1"/>
</dbReference>
<reference evidence="9" key="1">
    <citation type="submission" date="2021-04" db="EMBL/GenBank/DDBJ databases">
        <authorList>
            <person name="Zhang D.-C."/>
        </authorList>
    </citation>
    <scope>NUCLEOTIDE SEQUENCE</scope>
    <source>
        <strain evidence="9">CGMCC 1.15697</strain>
    </source>
</reference>
<dbReference type="PANTHER" id="PTHR21666">
    <property type="entry name" value="PEPTIDASE-RELATED"/>
    <property type="match status" value="1"/>
</dbReference>
<keyword evidence="3" id="KW-0479">Metal-binding</keyword>
<evidence type="ECO:0000313" key="9">
    <source>
        <dbReference type="EMBL" id="MBP5859008.1"/>
    </source>
</evidence>
<dbReference type="CDD" id="cd12797">
    <property type="entry name" value="M23_peptidase"/>
    <property type="match status" value="1"/>
</dbReference>
<name>A0A8J7SQ38_9PROT</name>
<comment type="cofactor">
    <cofactor evidence="1">
        <name>Zn(2+)</name>
        <dbReference type="ChEBI" id="CHEBI:29105"/>
    </cofactor>
</comment>
<evidence type="ECO:0000256" key="7">
    <source>
        <dbReference type="SAM" id="MobiDB-lite"/>
    </source>
</evidence>
<evidence type="ECO:0000313" key="10">
    <source>
        <dbReference type="Proteomes" id="UP000672602"/>
    </source>
</evidence>
<evidence type="ECO:0000256" key="6">
    <source>
        <dbReference type="ARBA" id="ARBA00023049"/>
    </source>
</evidence>
<keyword evidence="2" id="KW-0645">Protease</keyword>
<dbReference type="GO" id="GO:0006508">
    <property type="term" value="P:proteolysis"/>
    <property type="evidence" value="ECO:0007669"/>
    <property type="project" value="UniProtKB-KW"/>
</dbReference>
<gene>
    <name evidence="9" type="ORF">KAJ83_18455</name>
</gene>
<accession>A0A8J7SQ38</accession>
<dbReference type="AlphaFoldDB" id="A0A8J7SQ38"/>
<dbReference type="Pfam" id="PF01551">
    <property type="entry name" value="Peptidase_M23"/>
    <property type="match status" value="1"/>
</dbReference>
<feature type="region of interest" description="Disordered" evidence="7">
    <location>
        <begin position="265"/>
        <end position="312"/>
    </location>
</feature>
<feature type="domain" description="M23ase beta-sheet core" evidence="8">
    <location>
        <begin position="336"/>
        <end position="451"/>
    </location>
</feature>
<evidence type="ECO:0000256" key="1">
    <source>
        <dbReference type="ARBA" id="ARBA00001947"/>
    </source>
</evidence>
<feature type="compositionally biased region" description="Low complexity" evidence="7">
    <location>
        <begin position="273"/>
        <end position="285"/>
    </location>
</feature>
<evidence type="ECO:0000259" key="8">
    <source>
        <dbReference type="Pfam" id="PF01551"/>
    </source>
</evidence>
<dbReference type="InterPro" id="IPR050570">
    <property type="entry name" value="Cell_wall_metabolism_enzyme"/>
</dbReference>
<dbReference type="InterPro" id="IPR016047">
    <property type="entry name" value="M23ase_b-sheet_dom"/>
</dbReference>
<evidence type="ECO:0000256" key="3">
    <source>
        <dbReference type="ARBA" id="ARBA00022723"/>
    </source>
</evidence>
<keyword evidence="6" id="KW-0482">Metalloprotease</keyword>
<feature type="compositionally biased region" description="Basic and acidic residues" evidence="7">
    <location>
        <begin position="44"/>
        <end position="54"/>
    </location>
</feature>
<proteinExistence type="predicted"/>
<dbReference type="GO" id="GO:0046872">
    <property type="term" value="F:metal ion binding"/>
    <property type="evidence" value="ECO:0007669"/>
    <property type="project" value="UniProtKB-KW"/>
</dbReference>
<dbReference type="SUPFAM" id="SSF51261">
    <property type="entry name" value="Duplicated hybrid motif"/>
    <property type="match status" value="1"/>
</dbReference>
<comment type="caution">
    <text evidence="9">The sequence shown here is derived from an EMBL/GenBank/DDBJ whole genome shotgun (WGS) entry which is preliminary data.</text>
</comment>
<sequence length="464" mass="49407">MARGEARRVRGTGLAAAIAGVLMLALVAPPIAPAKAQTDPATGSDEREASQAELESLNRRIEQTRAKSRALEAEAQRLAGEINTLRQELITVAESAQQREALLSALEDQLARLEDDLAERRKALTLRHGQLSGTLAALARLSEDPPQAVFLYPGTPAEAVRGALLLKSAVPALEGRARLLRDDLEALAAVRADIDDKIAELNRTDEALAADRARLESLITRKRDLYQQTAAVSQRTQRDLREMVEDSQSLQDLVARLRAAEAEADRAAEAARAKPAPEAPGTAEAPEPDQPTARQLARATRPAGLRPFPEKGAITAPARGTILRRYGESTGFGFNAKGLYVATRADAQVVAPFDGKVIYAGPFRDLGRILIVEHDGGYHSVLAGFERIDAVAGQWVLAGEPVGVMPSARIAQAGPKITVQGDEGGAPGSAGDGGRPQLYVEVRRGGQPVNPLQWITAGSLKVHG</sequence>
<dbReference type="Gene3D" id="2.70.70.10">
    <property type="entry name" value="Glucose Permease (Domain IIA)"/>
    <property type="match status" value="1"/>
</dbReference>
<dbReference type="RefSeq" id="WP_210683594.1">
    <property type="nucleotide sequence ID" value="NZ_JAGMWN010000013.1"/>
</dbReference>
<keyword evidence="4" id="KW-0378">Hydrolase</keyword>
<evidence type="ECO:0000256" key="4">
    <source>
        <dbReference type="ARBA" id="ARBA00022801"/>
    </source>
</evidence>
<organism evidence="9 10">
    <name type="scientific">Marivibrio halodurans</name>
    <dbReference type="NCBI Taxonomy" id="2039722"/>
    <lineage>
        <taxon>Bacteria</taxon>
        <taxon>Pseudomonadati</taxon>
        <taxon>Pseudomonadota</taxon>
        <taxon>Alphaproteobacteria</taxon>
        <taxon>Rhodospirillales</taxon>
        <taxon>Rhodospirillaceae</taxon>
        <taxon>Marivibrio</taxon>
    </lineage>
</organism>